<organism evidence="1 2">
    <name type="scientific">Mycobacteroides saopaulense</name>
    <dbReference type="NCBI Taxonomy" id="1578165"/>
    <lineage>
        <taxon>Bacteria</taxon>
        <taxon>Bacillati</taxon>
        <taxon>Actinomycetota</taxon>
        <taxon>Actinomycetes</taxon>
        <taxon>Mycobacteriales</taxon>
        <taxon>Mycobacteriaceae</taxon>
        <taxon>Mycobacteroides</taxon>
    </lineage>
</organism>
<evidence type="ECO:0000313" key="1">
    <source>
        <dbReference type="EMBL" id="ORB55473.1"/>
    </source>
</evidence>
<reference evidence="1 2" key="1">
    <citation type="submission" date="2016-12" db="EMBL/GenBank/DDBJ databases">
        <title>The new phylogeny of genus Mycobacterium.</title>
        <authorList>
            <person name="Tortoli E."/>
            <person name="Trovato A."/>
            <person name="Cirillo D.M."/>
        </authorList>
    </citation>
    <scope>NUCLEOTIDE SEQUENCE [LARGE SCALE GENOMIC DNA]</scope>
    <source>
        <strain evidence="1 2">CCUG 66554</strain>
    </source>
</reference>
<comment type="caution">
    <text evidence="1">The sequence shown here is derived from an EMBL/GenBank/DDBJ whole genome shotgun (WGS) entry which is preliminary data.</text>
</comment>
<evidence type="ECO:0000313" key="2">
    <source>
        <dbReference type="Proteomes" id="UP000192434"/>
    </source>
</evidence>
<sequence length="192" mass="20813">MLGAKLFPDPLTQDEERLLMTEAITESGLYNFANDGSQRSHAFIDTNKQTSDLMQQSFNFDWDAMGCDAGSMGMFQHNAPEYGMPAQLMDRATDTHIALYGSDAGDGGPLVESKDGLFCVTRGPEFCKVPGREAGGLSRDDVAAIWNDTSKDFATRAGAVIQWIQVSGPADYSNHVAQADQVIAALMELAHK</sequence>
<dbReference type="Proteomes" id="UP000192434">
    <property type="component" value="Unassembled WGS sequence"/>
</dbReference>
<name>A0A1X0J0Y4_9MYCO</name>
<accession>A0A1X0J0Y4</accession>
<dbReference type="EMBL" id="MVII01000018">
    <property type="protein sequence ID" value="ORB55473.1"/>
    <property type="molecule type" value="Genomic_DNA"/>
</dbReference>
<dbReference type="AlphaFoldDB" id="A0A1X0J0Y4"/>
<gene>
    <name evidence="1" type="ORF">BST43_14835</name>
</gene>
<proteinExistence type="predicted"/>
<protein>
    <submittedName>
        <fullName evidence="1">Uncharacterized protein</fullName>
    </submittedName>
</protein>